<name>A0AAE0P7U4_9PEZI</name>
<keyword evidence="3" id="KW-1185">Reference proteome</keyword>
<dbReference type="AlphaFoldDB" id="A0AAE0P7U4"/>
<sequence length="207" mass="22054">MHARNLLPLFFLGAAKLSVASPLLATEKRAASSEISAAGVIEVIMPSSVSCDGRGDECRTAAQASDFFITAFSGFTFPEMAAMLALVAVESVEMQYRHNVSPGRPGQGTSNMMMPNFVAMYATDVLGANAVAGKDPAAILDLVKPDQYNFGSAPWFLKTQCGPDVRAALQANPDTGFAAYMRCVGVDAQDTNRQAYWKRAKAGFQLA</sequence>
<accession>A0AAE0P7U4</accession>
<organism evidence="2 3">
    <name type="scientific">Podospora didyma</name>
    <dbReference type="NCBI Taxonomy" id="330526"/>
    <lineage>
        <taxon>Eukaryota</taxon>
        <taxon>Fungi</taxon>
        <taxon>Dikarya</taxon>
        <taxon>Ascomycota</taxon>
        <taxon>Pezizomycotina</taxon>
        <taxon>Sordariomycetes</taxon>
        <taxon>Sordariomycetidae</taxon>
        <taxon>Sordariales</taxon>
        <taxon>Podosporaceae</taxon>
        <taxon>Podospora</taxon>
    </lineage>
</organism>
<keyword evidence="1" id="KW-0732">Signal</keyword>
<reference evidence="2" key="1">
    <citation type="journal article" date="2023" name="Mol. Phylogenet. Evol.">
        <title>Genome-scale phylogeny and comparative genomics of the fungal order Sordariales.</title>
        <authorList>
            <person name="Hensen N."/>
            <person name="Bonometti L."/>
            <person name="Westerberg I."/>
            <person name="Brannstrom I.O."/>
            <person name="Guillou S."/>
            <person name="Cros-Aarteil S."/>
            <person name="Calhoun S."/>
            <person name="Haridas S."/>
            <person name="Kuo A."/>
            <person name="Mondo S."/>
            <person name="Pangilinan J."/>
            <person name="Riley R."/>
            <person name="LaButti K."/>
            <person name="Andreopoulos B."/>
            <person name="Lipzen A."/>
            <person name="Chen C."/>
            <person name="Yan M."/>
            <person name="Daum C."/>
            <person name="Ng V."/>
            <person name="Clum A."/>
            <person name="Steindorff A."/>
            <person name="Ohm R.A."/>
            <person name="Martin F."/>
            <person name="Silar P."/>
            <person name="Natvig D.O."/>
            <person name="Lalanne C."/>
            <person name="Gautier V."/>
            <person name="Ament-Velasquez S.L."/>
            <person name="Kruys A."/>
            <person name="Hutchinson M.I."/>
            <person name="Powell A.J."/>
            <person name="Barry K."/>
            <person name="Miller A.N."/>
            <person name="Grigoriev I.V."/>
            <person name="Debuchy R."/>
            <person name="Gladieux P."/>
            <person name="Hiltunen Thoren M."/>
            <person name="Johannesson H."/>
        </authorList>
    </citation>
    <scope>NUCLEOTIDE SEQUENCE</scope>
    <source>
        <strain evidence="2">CBS 232.78</strain>
    </source>
</reference>
<feature type="signal peptide" evidence="1">
    <location>
        <begin position="1"/>
        <end position="20"/>
    </location>
</feature>
<dbReference type="Proteomes" id="UP001285441">
    <property type="component" value="Unassembled WGS sequence"/>
</dbReference>
<evidence type="ECO:0000313" key="3">
    <source>
        <dbReference type="Proteomes" id="UP001285441"/>
    </source>
</evidence>
<gene>
    <name evidence="2" type="ORF">B0H63DRAFT_517929</name>
</gene>
<evidence type="ECO:0000256" key="1">
    <source>
        <dbReference type="SAM" id="SignalP"/>
    </source>
</evidence>
<proteinExistence type="predicted"/>
<comment type="caution">
    <text evidence="2">The sequence shown here is derived from an EMBL/GenBank/DDBJ whole genome shotgun (WGS) entry which is preliminary data.</text>
</comment>
<dbReference type="EMBL" id="JAULSW010000001">
    <property type="protein sequence ID" value="KAK3394847.1"/>
    <property type="molecule type" value="Genomic_DNA"/>
</dbReference>
<reference evidence="2" key="2">
    <citation type="submission" date="2023-06" db="EMBL/GenBank/DDBJ databases">
        <authorList>
            <consortium name="Lawrence Berkeley National Laboratory"/>
            <person name="Haridas S."/>
            <person name="Hensen N."/>
            <person name="Bonometti L."/>
            <person name="Westerberg I."/>
            <person name="Brannstrom I.O."/>
            <person name="Guillou S."/>
            <person name="Cros-Aarteil S."/>
            <person name="Calhoun S."/>
            <person name="Kuo A."/>
            <person name="Mondo S."/>
            <person name="Pangilinan J."/>
            <person name="Riley R."/>
            <person name="LaButti K."/>
            <person name="Andreopoulos B."/>
            <person name="Lipzen A."/>
            <person name="Chen C."/>
            <person name="Yanf M."/>
            <person name="Daum C."/>
            <person name="Ng V."/>
            <person name="Clum A."/>
            <person name="Steindorff A."/>
            <person name="Ohm R."/>
            <person name="Martin F."/>
            <person name="Silar P."/>
            <person name="Natvig D."/>
            <person name="Lalanne C."/>
            <person name="Gautier V."/>
            <person name="Ament-velasquez S.L."/>
            <person name="Kruys A."/>
            <person name="Hutchinson M.I."/>
            <person name="Powell A.J."/>
            <person name="Barry K."/>
            <person name="Miller A.N."/>
            <person name="Grigoriev I.V."/>
            <person name="Debuchy R."/>
            <person name="Gladieux P."/>
            <person name="Thoren M.H."/>
            <person name="Johannesson H."/>
        </authorList>
    </citation>
    <scope>NUCLEOTIDE SEQUENCE</scope>
    <source>
        <strain evidence="2">CBS 232.78</strain>
    </source>
</reference>
<feature type="chain" id="PRO_5042223809" evidence="1">
    <location>
        <begin position="21"/>
        <end position="207"/>
    </location>
</feature>
<evidence type="ECO:0000313" key="2">
    <source>
        <dbReference type="EMBL" id="KAK3394847.1"/>
    </source>
</evidence>
<protein>
    <submittedName>
        <fullName evidence="2">Uncharacterized protein</fullName>
    </submittedName>
</protein>